<feature type="compositionally biased region" description="Acidic residues" evidence="1">
    <location>
        <begin position="179"/>
        <end position="192"/>
    </location>
</feature>
<name>A0A9N8J5Y6_9FLAO</name>
<dbReference type="AlphaFoldDB" id="A0A9N8J5Y6"/>
<evidence type="ECO:0000256" key="2">
    <source>
        <dbReference type="SAM" id="SignalP"/>
    </source>
</evidence>
<protein>
    <submittedName>
        <fullName evidence="3">Uncharacterized protein</fullName>
    </submittedName>
</protein>
<feature type="compositionally biased region" description="Basic and acidic residues" evidence="1">
    <location>
        <begin position="147"/>
        <end position="178"/>
    </location>
</feature>
<dbReference type="EMBL" id="CAIJDE010000064">
    <property type="protein sequence ID" value="CAC9976793.1"/>
    <property type="molecule type" value="Genomic_DNA"/>
</dbReference>
<sequence length="192" mass="22470">MKVKKLLKIFSIVFISILFAECKKSNSYYLQEHTLGDFGEDDYSDGTYCAEIDYYYSETGTNSTYILLVEIENNELIEIHWPNGGWLDNSHFTPPDISSGEASFTSDRGVDYTVKIIGNDGDCNTSTYAKDEDDLIQQKEDNEDEEDRIRQDEEDEYQKKQLEEKEKKEAEEEKRKQEEEQESEEEEQESEE</sequence>
<gene>
    <name evidence="3" type="ORF">FLAPXU55_04521</name>
</gene>
<evidence type="ECO:0000313" key="3">
    <source>
        <dbReference type="EMBL" id="CAC9976793.1"/>
    </source>
</evidence>
<feature type="signal peptide" evidence="2">
    <location>
        <begin position="1"/>
        <end position="20"/>
    </location>
</feature>
<reference evidence="3 4" key="1">
    <citation type="submission" date="2020-06" db="EMBL/GenBank/DDBJ databases">
        <authorList>
            <person name="Criscuolo A."/>
        </authorList>
    </citation>
    <scope>NUCLEOTIDE SEQUENCE [LARGE SCALE GENOMIC DNA]</scope>
    <source>
        <strain evidence="3">PXU-55</strain>
    </source>
</reference>
<organism evidence="3 4">
    <name type="scientific">Flavobacterium panici</name>
    <dbReference type="NCBI Taxonomy" id="2654843"/>
    <lineage>
        <taxon>Bacteria</taxon>
        <taxon>Pseudomonadati</taxon>
        <taxon>Bacteroidota</taxon>
        <taxon>Flavobacteriia</taxon>
        <taxon>Flavobacteriales</taxon>
        <taxon>Flavobacteriaceae</taxon>
        <taxon>Flavobacterium</taxon>
    </lineage>
</organism>
<comment type="caution">
    <text evidence="3">The sequence shown here is derived from an EMBL/GenBank/DDBJ whole genome shotgun (WGS) entry which is preliminary data.</text>
</comment>
<evidence type="ECO:0000256" key="1">
    <source>
        <dbReference type="SAM" id="MobiDB-lite"/>
    </source>
</evidence>
<feature type="region of interest" description="Disordered" evidence="1">
    <location>
        <begin position="121"/>
        <end position="192"/>
    </location>
</feature>
<feature type="compositionally biased region" description="Acidic residues" evidence="1">
    <location>
        <begin position="131"/>
        <end position="146"/>
    </location>
</feature>
<proteinExistence type="predicted"/>
<keyword evidence="4" id="KW-1185">Reference proteome</keyword>
<dbReference type="Proteomes" id="UP000533639">
    <property type="component" value="Unassembled WGS sequence"/>
</dbReference>
<keyword evidence="2" id="KW-0732">Signal</keyword>
<evidence type="ECO:0000313" key="4">
    <source>
        <dbReference type="Proteomes" id="UP000533639"/>
    </source>
</evidence>
<dbReference type="RefSeq" id="WP_180861524.1">
    <property type="nucleotide sequence ID" value="NZ_CAIJDE010000064.1"/>
</dbReference>
<accession>A0A9N8J5Y6</accession>
<feature type="chain" id="PRO_5040440993" evidence="2">
    <location>
        <begin position="21"/>
        <end position="192"/>
    </location>
</feature>